<protein>
    <recommendedName>
        <fullName evidence="4">Secreted protein</fullName>
    </recommendedName>
</protein>
<evidence type="ECO:0008006" key="4">
    <source>
        <dbReference type="Google" id="ProtNLM"/>
    </source>
</evidence>
<dbReference type="OrthoDB" id="7026422at2"/>
<evidence type="ECO:0000313" key="3">
    <source>
        <dbReference type="Proteomes" id="UP000032068"/>
    </source>
</evidence>
<feature type="chain" id="PRO_5002213284" description="Secreted protein" evidence="1">
    <location>
        <begin position="20"/>
        <end position="91"/>
    </location>
</feature>
<dbReference type="Proteomes" id="UP000032068">
    <property type="component" value="Unassembled WGS sequence"/>
</dbReference>
<keyword evidence="1" id="KW-0732">Signal</keyword>
<sequence>MKRVSMFVIAAVLAAPAFAADDLCTVNLQKLDNAVATKATLADPLKSQVQEAKKQATDAQAAGDLKACGTHAERALQLLDAPGDDGSGATS</sequence>
<dbReference type="EMBL" id="JXQW01000013">
    <property type="protein sequence ID" value="KIQ03288.1"/>
    <property type="molecule type" value="Genomic_DNA"/>
</dbReference>
<evidence type="ECO:0000313" key="2">
    <source>
        <dbReference type="EMBL" id="KIQ03288.1"/>
    </source>
</evidence>
<evidence type="ECO:0000256" key="1">
    <source>
        <dbReference type="SAM" id="SignalP"/>
    </source>
</evidence>
<gene>
    <name evidence="2" type="ORF">RU08_06500</name>
</gene>
<proteinExistence type="predicted"/>
<comment type="caution">
    <text evidence="2">The sequence shown here is derived from an EMBL/GenBank/DDBJ whole genome shotgun (WGS) entry which is preliminary data.</text>
</comment>
<accession>A0A0D0JBL7</accession>
<reference evidence="2 3" key="1">
    <citation type="submission" date="2014-12" db="EMBL/GenBank/DDBJ databases">
        <title>16Stimator: statistical estimation of ribosomal gene copy numbers from draft genome assemblies.</title>
        <authorList>
            <person name="Perisin M.A."/>
            <person name="Vetter M."/>
            <person name="Gilbert J.A."/>
            <person name="Bergelson J."/>
        </authorList>
    </citation>
    <scope>NUCLEOTIDE SEQUENCE [LARGE SCALE GENOMIC DNA]</scope>
    <source>
        <strain evidence="2 3">MEJ086</strain>
    </source>
</reference>
<dbReference type="RefSeq" id="WP_042552989.1">
    <property type="nucleotide sequence ID" value="NZ_JXQW01000013.1"/>
</dbReference>
<organism evidence="2 3">
    <name type="scientific">Pseudomonas fulva</name>
    <dbReference type="NCBI Taxonomy" id="47880"/>
    <lineage>
        <taxon>Bacteria</taxon>
        <taxon>Pseudomonadati</taxon>
        <taxon>Pseudomonadota</taxon>
        <taxon>Gammaproteobacteria</taxon>
        <taxon>Pseudomonadales</taxon>
        <taxon>Pseudomonadaceae</taxon>
        <taxon>Pseudomonas</taxon>
    </lineage>
</organism>
<dbReference type="AlphaFoldDB" id="A0A0D0JBL7"/>
<name>A0A0D0JBL7_9PSED</name>
<feature type="signal peptide" evidence="1">
    <location>
        <begin position="1"/>
        <end position="19"/>
    </location>
</feature>